<name>A0ABP8HND9_9SPHI</name>
<sequence length="91" mass="9467">MAQQPAKPVASRASATASKTSAPDTPVQFIFDKANYKMLIISIVVVALGFILMAGTTDIYSTTKIVIAPIVVLAGFALGFVAILKKPASKA</sequence>
<feature type="compositionally biased region" description="Low complexity" evidence="1">
    <location>
        <begin position="10"/>
        <end position="22"/>
    </location>
</feature>
<reference evidence="4" key="1">
    <citation type="journal article" date="2019" name="Int. J. Syst. Evol. Microbiol.">
        <title>The Global Catalogue of Microorganisms (GCM) 10K type strain sequencing project: providing services to taxonomists for standard genome sequencing and annotation.</title>
        <authorList>
            <consortium name="The Broad Institute Genomics Platform"/>
            <consortium name="The Broad Institute Genome Sequencing Center for Infectious Disease"/>
            <person name="Wu L."/>
            <person name="Ma J."/>
        </authorList>
    </citation>
    <scope>NUCLEOTIDE SEQUENCE [LARGE SCALE GENOMIC DNA]</scope>
    <source>
        <strain evidence="4">JCM 17705</strain>
    </source>
</reference>
<feature type="transmembrane region" description="Helical" evidence="2">
    <location>
        <begin position="38"/>
        <end position="60"/>
    </location>
</feature>
<evidence type="ECO:0008006" key="5">
    <source>
        <dbReference type="Google" id="ProtNLM"/>
    </source>
</evidence>
<feature type="region of interest" description="Disordered" evidence="1">
    <location>
        <begin position="1"/>
        <end position="23"/>
    </location>
</feature>
<gene>
    <name evidence="3" type="ORF">GCM10023149_53480</name>
</gene>
<accession>A0ABP8HND9</accession>
<keyword evidence="2" id="KW-0472">Membrane</keyword>
<comment type="caution">
    <text evidence="3">The sequence shown here is derived from an EMBL/GenBank/DDBJ whole genome shotgun (WGS) entry which is preliminary data.</text>
</comment>
<dbReference type="Pfam" id="PF11297">
    <property type="entry name" value="DUF3098"/>
    <property type="match status" value="1"/>
</dbReference>
<evidence type="ECO:0000313" key="4">
    <source>
        <dbReference type="Proteomes" id="UP001500582"/>
    </source>
</evidence>
<feature type="transmembrane region" description="Helical" evidence="2">
    <location>
        <begin position="66"/>
        <end position="84"/>
    </location>
</feature>
<organism evidence="3 4">
    <name type="scientific">Mucilaginibacter gynuensis</name>
    <dbReference type="NCBI Taxonomy" id="1302236"/>
    <lineage>
        <taxon>Bacteria</taxon>
        <taxon>Pseudomonadati</taxon>
        <taxon>Bacteroidota</taxon>
        <taxon>Sphingobacteriia</taxon>
        <taxon>Sphingobacteriales</taxon>
        <taxon>Sphingobacteriaceae</taxon>
        <taxon>Mucilaginibacter</taxon>
    </lineage>
</organism>
<keyword evidence="4" id="KW-1185">Reference proteome</keyword>
<keyword evidence="2" id="KW-0812">Transmembrane</keyword>
<evidence type="ECO:0000256" key="1">
    <source>
        <dbReference type="SAM" id="MobiDB-lite"/>
    </source>
</evidence>
<dbReference type="EMBL" id="BAABFT010000030">
    <property type="protein sequence ID" value="GAA4341314.1"/>
    <property type="molecule type" value="Genomic_DNA"/>
</dbReference>
<proteinExistence type="predicted"/>
<dbReference type="RefSeq" id="WP_345214307.1">
    <property type="nucleotide sequence ID" value="NZ_BAABFT010000030.1"/>
</dbReference>
<evidence type="ECO:0000313" key="3">
    <source>
        <dbReference type="EMBL" id="GAA4341314.1"/>
    </source>
</evidence>
<evidence type="ECO:0000256" key="2">
    <source>
        <dbReference type="SAM" id="Phobius"/>
    </source>
</evidence>
<dbReference type="InterPro" id="IPR021448">
    <property type="entry name" value="DUF3098"/>
</dbReference>
<protein>
    <recommendedName>
        <fullName evidence="5">DUF3098 domain-containing protein</fullName>
    </recommendedName>
</protein>
<dbReference type="Proteomes" id="UP001500582">
    <property type="component" value="Unassembled WGS sequence"/>
</dbReference>
<keyword evidence="2" id="KW-1133">Transmembrane helix</keyword>